<protein>
    <recommendedName>
        <fullName evidence="7">Curli production assembly/transport component CsgG</fullName>
    </recommendedName>
</protein>
<organism evidence="6">
    <name type="scientific">uncultured Sulfurovum sp</name>
    <dbReference type="NCBI Taxonomy" id="269237"/>
    <lineage>
        <taxon>Bacteria</taxon>
        <taxon>Pseudomonadati</taxon>
        <taxon>Campylobacterota</taxon>
        <taxon>Epsilonproteobacteria</taxon>
        <taxon>Campylobacterales</taxon>
        <taxon>Sulfurovaceae</taxon>
        <taxon>Sulfurovum</taxon>
        <taxon>environmental samples</taxon>
    </lineage>
</organism>
<keyword evidence="5" id="KW-0449">Lipoprotein</keyword>
<keyword evidence="3" id="KW-0472">Membrane</keyword>
<name>A0A6S6TGL6_9BACT</name>
<dbReference type="Pfam" id="PF03783">
    <property type="entry name" value="CsgG"/>
    <property type="match status" value="1"/>
</dbReference>
<dbReference type="InterPro" id="IPR005534">
    <property type="entry name" value="Curli_assmbl/transp-comp_CsgG"/>
</dbReference>
<evidence type="ECO:0000256" key="5">
    <source>
        <dbReference type="ARBA" id="ARBA00023288"/>
    </source>
</evidence>
<evidence type="ECO:0000256" key="1">
    <source>
        <dbReference type="ARBA" id="ARBA00022475"/>
    </source>
</evidence>
<dbReference type="Gene3D" id="3.40.50.10610">
    <property type="entry name" value="ABC-type transport auxiliary lipoprotein component"/>
    <property type="match status" value="1"/>
</dbReference>
<reference evidence="6" key="1">
    <citation type="submission" date="2020-01" db="EMBL/GenBank/DDBJ databases">
        <authorList>
            <person name="Meier V. D."/>
            <person name="Meier V D."/>
        </authorList>
    </citation>
    <scope>NUCLEOTIDE SEQUENCE</scope>
    <source>
        <strain evidence="6">HLG_WM_MAG_06</strain>
    </source>
</reference>
<evidence type="ECO:0000256" key="4">
    <source>
        <dbReference type="ARBA" id="ARBA00023139"/>
    </source>
</evidence>
<dbReference type="EMBL" id="CACVAP010000102">
    <property type="protein sequence ID" value="CAA6822241.1"/>
    <property type="molecule type" value="Genomic_DNA"/>
</dbReference>
<dbReference type="PROSITE" id="PS51257">
    <property type="entry name" value="PROKAR_LIPOPROTEIN"/>
    <property type="match status" value="1"/>
</dbReference>
<keyword evidence="1" id="KW-1003">Cell membrane</keyword>
<dbReference type="GO" id="GO:0030288">
    <property type="term" value="C:outer membrane-bounded periplasmic space"/>
    <property type="evidence" value="ECO:0007669"/>
    <property type="project" value="InterPro"/>
</dbReference>
<dbReference type="PANTHER" id="PTHR41164:SF1">
    <property type="entry name" value="CURLI PRODUCTION ASSEMBLY_TRANSPORT COMPONENT CSGG"/>
    <property type="match status" value="1"/>
</dbReference>
<evidence type="ECO:0000256" key="3">
    <source>
        <dbReference type="ARBA" id="ARBA00023136"/>
    </source>
</evidence>
<evidence type="ECO:0000313" key="6">
    <source>
        <dbReference type="EMBL" id="CAA6822241.1"/>
    </source>
</evidence>
<dbReference type="AlphaFoldDB" id="A0A6S6TGL6"/>
<evidence type="ECO:0008006" key="7">
    <source>
        <dbReference type="Google" id="ProtNLM"/>
    </source>
</evidence>
<proteinExistence type="predicted"/>
<sequence>MIRNQKIEGIIMKKKLTVKLGFISLLTVSVISGCTNSLTPAVVSSGKGGVTVAKNTVEYISCKASTGKKLTVSKVKCKAIGCKEQPQLNGNAQVLLAMMGKDTANFSEIGNGLSNMLQTSLDKTGCFEVLDRETMETLRQEMTLAGKTMKLQSADILITGAITSVNLSKSKSSFLGFNKKSKVAKLGMDMKVIDIDSSKVVLSQDYSAESGKTNYAYISDGYKGSTSGLADSSMEEVARDIINRLTYDIVKKFAVGHYKIKTKVIEN</sequence>
<dbReference type="PANTHER" id="PTHR41164">
    <property type="entry name" value="CURLI PRODUCTION ASSEMBLY/TRANSPORT COMPONENT CSGG"/>
    <property type="match status" value="1"/>
</dbReference>
<keyword evidence="4" id="KW-0564">Palmitate</keyword>
<keyword evidence="2" id="KW-0732">Signal</keyword>
<evidence type="ECO:0000256" key="2">
    <source>
        <dbReference type="ARBA" id="ARBA00022729"/>
    </source>
</evidence>
<gene>
    <name evidence="6" type="ORF">HELGO_WM9237</name>
</gene>
<accession>A0A6S6TGL6</accession>